<dbReference type="PANTHER" id="PTHR12684">
    <property type="entry name" value="PUTATIVE PHOSPHOTRANSFERASE"/>
    <property type="match status" value="1"/>
</dbReference>
<keyword evidence="7" id="KW-1185">Reference proteome</keyword>
<evidence type="ECO:0000256" key="5">
    <source>
        <dbReference type="HAMAP-Rule" id="MF_00299"/>
    </source>
</evidence>
<dbReference type="NCBIfam" id="NF002014">
    <property type="entry name" value="PRK00819.1-4"/>
    <property type="match status" value="1"/>
</dbReference>
<dbReference type="InterPro" id="IPR042081">
    <property type="entry name" value="RNA_2'-PTrans_C"/>
</dbReference>
<dbReference type="InterPro" id="IPR022928">
    <property type="entry name" value="RNA_2'-PTrans_KptA"/>
</dbReference>
<dbReference type="InterPro" id="IPR042080">
    <property type="entry name" value="RNA_2'-PTrans_N"/>
</dbReference>
<evidence type="ECO:0000313" key="6">
    <source>
        <dbReference type="EMBL" id="MBB1246616.1"/>
    </source>
</evidence>
<sequence>MDEQRLIRVSKYLSRHLRHRPERIGIRLDEHGWVAVPELLRAAARHGFPIERAELETAVAANDKRRFALDARTDRIRAQQGHSVPVDLDLPPREPPAFLFHGTVARFLPAIHREGLRPMGRHAVHLSTDRDTALRVGARRGRAVVLTIRSGEMHRDGHVFQLSGNGVWLVAAVPPGYVAGDRS</sequence>
<evidence type="ECO:0000313" key="7">
    <source>
        <dbReference type="Proteomes" id="UP000766698"/>
    </source>
</evidence>
<proteinExistence type="inferred from homology"/>
<reference evidence="7" key="1">
    <citation type="journal article" date="2020" name="Syst. Appl. Microbiol.">
        <title>Streptomyces alkaliterrae sp. nov., isolated from an alkaline soil, and emended descriptions of Streptomyces alkaliphilus, Streptomyces calidiresistens and Streptomyces durbertensis.</title>
        <authorList>
            <person name="Swiecimska M."/>
            <person name="Golinska P."/>
            <person name="Nouioui I."/>
            <person name="Wypij M."/>
            <person name="Rai M."/>
            <person name="Sangal V."/>
            <person name="Goodfellow M."/>
        </authorList>
    </citation>
    <scope>NUCLEOTIDE SEQUENCE [LARGE SCALE GENOMIC DNA]</scope>
    <source>
        <strain evidence="7">DSM 104538</strain>
    </source>
</reference>
<comment type="similarity">
    <text evidence="1 5">Belongs to the KptA/TPT1 family.</text>
</comment>
<dbReference type="SUPFAM" id="SSF56399">
    <property type="entry name" value="ADP-ribosylation"/>
    <property type="match status" value="1"/>
</dbReference>
<organism evidence="6 7">
    <name type="scientific">Streptomyces durbertensis</name>
    <dbReference type="NCBI Taxonomy" id="2448886"/>
    <lineage>
        <taxon>Bacteria</taxon>
        <taxon>Bacillati</taxon>
        <taxon>Actinomycetota</taxon>
        <taxon>Actinomycetes</taxon>
        <taxon>Kitasatosporales</taxon>
        <taxon>Streptomycetaceae</taxon>
        <taxon>Streptomyces</taxon>
    </lineage>
</organism>
<name>A0ABR6EMP9_9ACTN</name>
<dbReference type="EMBL" id="WMLF01000549">
    <property type="protein sequence ID" value="MBB1246616.1"/>
    <property type="molecule type" value="Genomic_DNA"/>
</dbReference>
<dbReference type="Gene3D" id="1.10.10.970">
    <property type="entry name" value="RNA 2'-phosphotransferase, Tpt1/KptA family, N-terminal domain"/>
    <property type="match status" value="1"/>
</dbReference>
<evidence type="ECO:0000256" key="3">
    <source>
        <dbReference type="ARBA" id="ARBA00023027"/>
    </source>
</evidence>
<evidence type="ECO:0000256" key="2">
    <source>
        <dbReference type="ARBA" id="ARBA00022679"/>
    </source>
</evidence>
<dbReference type="Proteomes" id="UP000766698">
    <property type="component" value="Unassembled WGS sequence"/>
</dbReference>
<dbReference type="PANTHER" id="PTHR12684:SF2">
    <property type="entry name" value="TRNA 2'-PHOSPHOTRANSFERASE 1"/>
    <property type="match status" value="1"/>
</dbReference>
<dbReference type="EC" id="2.7.1.-" evidence="5"/>
<dbReference type="InterPro" id="IPR002745">
    <property type="entry name" value="Ptrans_KptA/Tpt1"/>
</dbReference>
<comment type="caution">
    <text evidence="6">The sequence shown here is derived from an EMBL/GenBank/DDBJ whole genome shotgun (WGS) entry which is preliminary data.</text>
</comment>
<dbReference type="HAMAP" id="MF_00299">
    <property type="entry name" value="KptA"/>
    <property type="match status" value="1"/>
</dbReference>
<dbReference type="Gene3D" id="3.20.170.30">
    <property type="match status" value="1"/>
</dbReference>
<comment type="function">
    <text evidence="4 5">Removes the 2'-phosphate from RNA via an intermediate in which the phosphate is ADP-ribosylated by NAD followed by a presumed transesterification to release the RNA and generate ADP-ribose 1''-2''-cyclic phosphate (APPR&gt;P). May function as an ADP-ribosylase.</text>
</comment>
<accession>A0ABR6EMP9</accession>
<keyword evidence="3 5" id="KW-0520">NAD</keyword>
<protein>
    <recommendedName>
        <fullName evidence="5">Probable RNA 2'-phosphotransferase</fullName>
        <ecNumber evidence="5">2.7.1.-</ecNumber>
    </recommendedName>
</protein>
<evidence type="ECO:0000256" key="4">
    <source>
        <dbReference type="ARBA" id="ARBA00025212"/>
    </source>
</evidence>
<gene>
    <name evidence="5" type="primary">kptA</name>
    <name evidence="6" type="ORF">GL263_24145</name>
</gene>
<dbReference type="Pfam" id="PF01885">
    <property type="entry name" value="PTS_2-RNA"/>
    <property type="match status" value="1"/>
</dbReference>
<evidence type="ECO:0000256" key="1">
    <source>
        <dbReference type="ARBA" id="ARBA00009836"/>
    </source>
</evidence>
<dbReference type="RefSeq" id="WP_182857861.1">
    <property type="nucleotide sequence ID" value="NZ_WMLF01000549.1"/>
</dbReference>
<keyword evidence="2 5" id="KW-0808">Transferase</keyword>